<dbReference type="EMBL" id="JGDM01000116">
    <property type="protein sequence ID" value="EXZ42250.1"/>
    <property type="molecule type" value="Genomic_DNA"/>
</dbReference>
<reference evidence="1 2" key="1">
    <citation type="submission" date="2014-02" db="EMBL/GenBank/DDBJ databases">
        <authorList>
            <person name="Sears C."/>
            <person name="Carroll K."/>
            <person name="Sack B.R."/>
            <person name="Qadri F."/>
            <person name="Myers L.L."/>
            <person name="Chung G.-T."/>
            <person name="Escheverria P."/>
            <person name="Fraser C.M."/>
            <person name="Sadzewicz L."/>
            <person name="Shefchek K.A."/>
            <person name="Tallon L."/>
            <person name="Das S.P."/>
            <person name="Daugherty S."/>
            <person name="Mongodin E.F."/>
        </authorList>
    </citation>
    <scope>NUCLEOTIDE SEQUENCE [LARGE SCALE GENOMIC DNA]</scope>
    <source>
        <strain evidence="1 2">2-F-2 #4</strain>
    </source>
</reference>
<protein>
    <submittedName>
        <fullName evidence="1">Uncharacterized protein</fullName>
    </submittedName>
</protein>
<dbReference type="AlphaFoldDB" id="A0A015Y733"/>
<evidence type="ECO:0000313" key="2">
    <source>
        <dbReference type="Proteomes" id="UP000022272"/>
    </source>
</evidence>
<comment type="caution">
    <text evidence="1">The sequence shown here is derived from an EMBL/GenBank/DDBJ whole genome shotgun (WGS) entry which is preliminary data.</text>
</comment>
<accession>A0A015Y733</accession>
<gene>
    <name evidence="1" type="ORF">M076_4622</name>
</gene>
<dbReference type="RefSeq" id="WP_007567552.1">
    <property type="nucleotide sequence ID" value="NZ_JGDM01000116.1"/>
</dbReference>
<dbReference type="PATRIC" id="fig|1339280.3.peg.4416"/>
<dbReference type="Proteomes" id="UP000022272">
    <property type="component" value="Unassembled WGS sequence"/>
</dbReference>
<organism evidence="1 2">
    <name type="scientific">Bacteroides fragilis str. 2-F-2 #4</name>
    <dbReference type="NCBI Taxonomy" id="1339280"/>
    <lineage>
        <taxon>Bacteria</taxon>
        <taxon>Pseudomonadati</taxon>
        <taxon>Bacteroidota</taxon>
        <taxon>Bacteroidia</taxon>
        <taxon>Bacteroidales</taxon>
        <taxon>Bacteroidaceae</taxon>
        <taxon>Bacteroides</taxon>
    </lineage>
</organism>
<proteinExistence type="predicted"/>
<name>A0A015Y733_BACFG</name>
<sequence>MAEHQYYSEEVLIEKMERGEYGWLDYVNHFSPEWQEEYARYCKEHSLMAGNESAAEFVHYKDEQLEAAMENGDA</sequence>
<evidence type="ECO:0000313" key="1">
    <source>
        <dbReference type="EMBL" id="EXZ42250.1"/>
    </source>
</evidence>